<evidence type="ECO:0000313" key="1">
    <source>
        <dbReference type="EMBL" id="MBK1668773.1"/>
    </source>
</evidence>
<comment type="caution">
    <text evidence="1">The sequence shown here is derived from an EMBL/GenBank/DDBJ whole genome shotgun (WGS) entry which is preliminary data.</text>
</comment>
<dbReference type="Proteomes" id="UP001296873">
    <property type="component" value="Unassembled WGS sequence"/>
</dbReference>
<keyword evidence="2" id="KW-1185">Reference proteome</keyword>
<accession>A0ABS1DEX7</accession>
<proteinExistence type="predicted"/>
<sequence length="144" mass="15918">MADRPMPINVRSDQPHGDRLERQLVGLRGERRTQFLHTLQRMNDNRIPAADCAEVLNARYETYPINLGDGGLVLLADLNSANGGWTLLDIVMVGTPDNVTLKQGRSLAIPEVAPADVPVRLYDACCTAHGLTAPARERHGDRRR</sequence>
<reference evidence="1 2" key="1">
    <citation type="journal article" date="2020" name="Microorganisms">
        <title>Osmotic Adaptation and Compatible Solute Biosynthesis of Phototrophic Bacteria as Revealed from Genome Analyses.</title>
        <authorList>
            <person name="Imhoff J.F."/>
            <person name="Rahn T."/>
            <person name="Kunzel S."/>
            <person name="Keller A."/>
            <person name="Neulinger S.C."/>
        </authorList>
    </citation>
    <scope>NUCLEOTIDE SEQUENCE [LARGE SCALE GENOMIC DNA]</scope>
    <source>
        <strain evidence="1 2">DSM 9895</strain>
    </source>
</reference>
<organism evidence="1 2">
    <name type="scientific">Rhodovibrio sodomensis</name>
    <dbReference type="NCBI Taxonomy" id="1088"/>
    <lineage>
        <taxon>Bacteria</taxon>
        <taxon>Pseudomonadati</taxon>
        <taxon>Pseudomonadota</taxon>
        <taxon>Alphaproteobacteria</taxon>
        <taxon>Rhodospirillales</taxon>
        <taxon>Rhodovibrionaceae</taxon>
        <taxon>Rhodovibrio</taxon>
    </lineage>
</organism>
<gene>
    <name evidence="1" type="ORF">CKO28_12105</name>
</gene>
<protein>
    <submittedName>
        <fullName evidence="1">Uncharacterized protein</fullName>
    </submittedName>
</protein>
<name>A0ABS1DEX7_9PROT</name>
<dbReference type="EMBL" id="NRRL01000030">
    <property type="protein sequence ID" value="MBK1668773.1"/>
    <property type="molecule type" value="Genomic_DNA"/>
</dbReference>
<evidence type="ECO:0000313" key="2">
    <source>
        <dbReference type="Proteomes" id="UP001296873"/>
    </source>
</evidence>